<keyword evidence="1" id="KW-1133">Transmembrane helix</keyword>
<accession>A0A8D8Q712</accession>
<name>A0A8D8Q712_9HEMI</name>
<dbReference type="AlphaFoldDB" id="A0A8D8Q712"/>
<dbReference type="EMBL" id="HBUF01062363">
    <property type="protein sequence ID" value="CAG6626356.1"/>
    <property type="molecule type" value="Transcribed_RNA"/>
</dbReference>
<feature type="transmembrane region" description="Helical" evidence="1">
    <location>
        <begin position="24"/>
        <end position="47"/>
    </location>
</feature>
<keyword evidence="1" id="KW-0472">Membrane</keyword>
<sequence>MENRMGAVILSTSLPMSNLCLPKLLFSFPLTVFCDTIFLTSLSTYINCMYLRFYFTLNRTYLSLLSYPTYLSSILCLFLSNTLFCFMYLPIVYLCFVCSHFR</sequence>
<evidence type="ECO:0000313" key="2">
    <source>
        <dbReference type="EMBL" id="CAG6626356.1"/>
    </source>
</evidence>
<proteinExistence type="predicted"/>
<protein>
    <submittedName>
        <fullName evidence="2">Uncharacterized protein</fullName>
    </submittedName>
</protein>
<keyword evidence="1" id="KW-0812">Transmembrane</keyword>
<feature type="transmembrane region" description="Helical" evidence="1">
    <location>
        <begin position="67"/>
        <end position="96"/>
    </location>
</feature>
<evidence type="ECO:0000256" key="1">
    <source>
        <dbReference type="SAM" id="Phobius"/>
    </source>
</evidence>
<organism evidence="2">
    <name type="scientific">Cacopsylla melanoneura</name>
    <dbReference type="NCBI Taxonomy" id="428564"/>
    <lineage>
        <taxon>Eukaryota</taxon>
        <taxon>Metazoa</taxon>
        <taxon>Ecdysozoa</taxon>
        <taxon>Arthropoda</taxon>
        <taxon>Hexapoda</taxon>
        <taxon>Insecta</taxon>
        <taxon>Pterygota</taxon>
        <taxon>Neoptera</taxon>
        <taxon>Paraneoptera</taxon>
        <taxon>Hemiptera</taxon>
        <taxon>Sternorrhyncha</taxon>
        <taxon>Psylloidea</taxon>
        <taxon>Psyllidae</taxon>
        <taxon>Psyllinae</taxon>
        <taxon>Cacopsylla</taxon>
    </lineage>
</organism>
<reference evidence="2" key="1">
    <citation type="submission" date="2021-05" db="EMBL/GenBank/DDBJ databases">
        <authorList>
            <person name="Alioto T."/>
            <person name="Alioto T."/>
            <person name="Gomez Garrido J."/>
        </authorList>
    </citation>
    <scope>NUCLEOTIDE SEQUENCE</scope>
</reference>